<sequence length="71" mass="7578">MFSASKVDNEINHLSKLGILRDLSKVSTTGAQEHSVKFTEQNNGEANGSDAMAAAGIITSDDEIMVLPSER</sequence>
<reference evidence="1 2" key="1">
    <citation type="journal article" date="2021" name="BMC Genomics">
        <title>Datura genome reveals duplications of psychoactive alkaloid biosynthetic genes and high mutation rate following tissue culture.</title>
        <authorList>
            <person name="Rajewski A."/>
            <person name="Carter-House D."/>
            <person name="Stajich J."/>
            <person name="Litt A."/>
        </authorList>
    </citation>
    <scope>NUCLEOTIDE SEQUENCE [LARGE SCALE GENOMIC DNA]</scope>
    <source>
        <strain evidence="1">AR-01</strain>
    </source>
</reference>
<dbReference type="Proteomes" id="UP000823775">
    <property type="component" value="Unassembled WGS sequence"/>
</dbReference>
<evidence type="ECO:0000313" key="1">
    <source>
        <dbReference type="EMBL" id="MCD7459054.1"/>
    </source>
</evidence>
<evidence type="ECO:0000313" key="2">
    <source>
        <dbReference type="Proteomes" id="UP000823775"/>
    </source>
</evidence>
<organism evidence="1 2">
    <name type="scientific">Datura stramonium</name>
    <name type="common">Jimsonweed</name>
    <name type="synonym">Common thornapple</name>
    <dbReference type="NCBI Taxonomy" id="4076"/>
    <lineage>
        <taxon>Eukaryota</taxon>
        <taxon>Viridiplantae</taxon>
        <taxon>Streptophyta</taxon>
        <taxon>Embryophyta</taxon>
        <taxon>Tracheophyta</taxon>
        <taxon>Spermatophyta</taxon>
        <taxon>Magnoliopsida</taxon>
        <taxon>eudicotyledons</taxon>
        <taxon>Gunneridae</taxon>
        <taxon>Pentapetalae</taxon>
        <taxon>asterids</taxon>
        <taxon>lamiids</taxon>
        <taxon>Solanales</taxon>
        <taxon>Solanaceae</taxon>
        <taxon>Solanoideae</taxon>
        <taxon>Datureae</taxon>
        <taxon>Datura</taxon>
    </lineage>
</organism>
<comment type="caution">
    <text evidence="1">The sequence shown here is derived from an EMBL/GenBank/DDBJ whole genome shotgun (WGS) entry which is preliminary data.</text>
</comment>
<dbReference type="EMBL" id="JACEIK010000557">
    <property type="protein sequence ID" value="MCD7459054.1"/>
    <property type="molecule type" value="Genomic_DNA"/>
</dbReference>
<keyword evidence="2" id="KW-1185">Reference proteome</keyword>
<name>A0ABS8SKL0_DATST</name>
<protein>
    <submittedName>
        <fullName evidence="1">Uncharacterized protein</fullName>
    </submittedName>
</protein>
<gene>
    <name evidence="1" type="ORF">HAX54_039898</name>
</gene>
<proteinExistence type="predicted"/>
<accession>A0ABS8SKL0</accession>